<keyword evidence="9" id="KW-1185">Reference proteome</keyword>
<dbReference type="GO" id="GO:0000076">
    <property type="term" value="P:DNA replication checkpoint signaling"/>
    <property type="evidence" value="ECO:0007669"/>
    <property type="project" value="TreeGrafter"/>
</dbReference>
<dbReference type="GeneTree" id="ENSGT00390000015124"/>
<feature type="compositionally biased region" description="Basic residues" evidence="5">
    <location>
        <begin position="846"/>
        <end position="855"/>
    </location>
</feature>
<dbReference type="GO" id="GO:0031298">
    <property type="term" value="C:replication fork protection complex"/>
    <property type="evidence" value="ECO:0007669"/>
    <property type="project" value="TreeGrafter"/>
</dbReference>
<dbReference type="Ensembl" id="ENSMAMT00000065271.1">
    <property type="protein sequence ID" value="ENSMAMP00000041206.1"/>
    <property type="gene ID" value="ENSMAMG00000004785.2"/>
</dbReference>
<evidence type="ECO:0000313" key="9">
    <source>
        <dbReference type="Proteomes" id="UP000261640"/>
    </source>
</evidence>
<dbReference type="Pfam" id="PF05029">
    <property type="entry name" value="TIMELESS_C"/>
    <property type="match status" value="1"/>
</dbReference>
<comment type="subcellular location">
    <subcellularLocation>
        <location evidence="1">Nucleus</location>
    </subcellularLocation>
</comment>
<dbReference type="GO" id="GO:0048511">
    <property type="term" value="P:rhythmic process"/>
    <property type="evidence" value="ECO:0007669"/>
    <property type="project" value="UniProtKB-KW"/>
</dbReference>
<dbReference type="GO" id="GO:0043111">
    <property type="term" value="P:replication fork arrest"/>
    <property type="evidence" value="ECO:0007669"/>
    <property type="project" value="TreeGrafter"/>
</dbReference>
<dbReference type="PANTHER" id="PTHR22940:SF4">
    <property type="entry name" value="PROTEIN TIMELESS HOMOLOG"/>
    <property type="match status" value="1"/>
</dbReference>
<evidence type="ECO:0000256" key="5">
    <source>
        <dbReference type="SAM" id="MobiDB-lite"/>
    </source>
</evidence>
<reference evidence="8" key="1">
    <citation type="submission" date="2025-08" db="UniProtKB">
        <authorList>
            <consortium name="Ensembl"/>
        </authorList>
    </citation>
    <scope>IDENTIFICATION</scope>
</reference>
<sequence>MDLNRMNCELLATCSALGYLEGDTYHKEADCLESVKDLIRYLRHEDDTRDVRQQLGEGQIVQNDLLPIIIQHGQDKALFDACIRLMVNLTQPAMLCFGKVPDDPGFRYHFLQVTSHLQSYKEAFASERVFGILSETLYNLLQLDWEQRQEEDNLLIERILLLVRNVLHVPADPCEEKKVDDDASVHDRLLWAIHMSGFDDLVKFLASAQSEQQWSMHVLEIISLMFRDQTPETLVSAGHARSAEEKQRDSQELEALRQKESAEKRCRTFQRGTRHSRFGGSYVIQGLKSIADKDVIYHRNLHNLKNYTHDIGKAVRRVPKRNRRALECEDKRRSALNVRLFLREFCVDFLENCYNHLMMHLALKAYQELLLTVNEMDRSQDESIRQSSTVIKSNIFYLMEYREIFLTLLRKYDETRQPHSYLKDLVESTHLFLRMLERFCKGRKNLMVQARRKKSQGEKKSAAPETSPEALAETWKIVEEELRATGFQLSESLSESIVPFDATSETPLEEQRTEAMVRVQDALLARLGPEALGLLRAAREVWPDGDVFGSTDVEPEEELELLKQILHANLPTEFEEEELESVQVSETEFNFLDFIKRFANPSIMHPYILLLKSYSKNTPHTNHCIVRMLHRLAVDLKMDALLFQLSVFNLFNKILSDPAAAAYKELVTFAKHVLNRFFSLAAQNNKAYVELLFWKNVGAVREMTEGYSKDGLVLSLEGKKPTWTEEEEEELRRLYEEHRHSEVPDIVETLLPLLSNSTRTRRQVVTQLVRMGLVDNAKELKKQMKGTQIVLWTEEQEQELQMLFEEYRDSDDVLGNILKKLTAKRSRARVVDKLLSMGLVSERRELYKKRSRKAQGKSSGRGMTEEEFLTGLTQDFPEDCVVRDDEEDESEESEEEEDEEQGKEESQNGRSQSMHSTVGRRTDVDAMVNELQQDGMSVPLLWLQNCLNRTARDREEDGFSQPVALVPLTEANEDAMENKHFQRLLRKLGMRAPANEQESFWRIPAKLSVSQLRSAAAALTPRENEPKHDEQQDGSKIVTAEPEEQEEEEEEEVSSDQRAQALRALLLARKKKHNTTEHTEGDSPFAMDMDANGDADSDREDVSAPVKRRRKMVLIDEEEDED</sequence>
<dbReference type="GO" id="GO:0003677">
    <property type="term" value="F:DNA binding"/>
    <property type="evidence" value="ECO:0007669"/>
    <property type="project" value="TreeGrafter"/>
</dbReference>
<dbReference type="Proteomes" id="UP000261640">
    <property type="component" value="Unplaced"/>
</dbReference>
<reference evidence="8" key="2">
    <citation type="submission" date="2025-09" db="UniProtKB">
        <authorList>
            <consortium name="Ensembl"/>
        </authorList>
    </citation>
    <scope>IDENTIFICATION</scope>
</reference>
<keyword evidence="4" id="KW-0131">Cell cycle</keyword>
<feature type="compositionally biased region" description="Low complexity" evidence="5">
    <location>
        <begin position="1057"/>
        <end position="1067"/>
    </location>
</feature>
<dbReference type="AlphaFoldDB" id="A0A7N8WRE6"/>
<feature type="region of interest" description="Disordered" evidence="5">
    <location>
        <begin position="846"/>
        <end position="920"/>
    </location>
</feature>
<evidence type="ECO:0000256" key="2">
    <source>
        <dbReference type="ARBA" id="ARBA00008174"/>
    </source>
</evidence>
<dbReference type="InterPro" id="IPR044998">
    <property type="entry name" value="Timeless"/>
</dbReference>
<dbReference type="InterPro" id="IPR007725">
    <property type="entry name" value="TIMELESS_C"/>
</dbReference>
<dbReference type="Pfam" id="PF26019">
    <property type="entry name" value="HTH_TIMELESS"/>
    <property type="match status" value="2"/>
</dbReference>
<feature type="domain" description="Timeless N-terminal" evidence="6">
    <location>
        <begin position="24"/>
        <end position="284"/>
    </location>
</feature>
<dbReference type="Pfam" id="PF04821">
    <property type="entry name" value="TIMELESS"/>
    <property type="match status" value="1"/>
</dbReference>
<keyword evidence="3" id="KW-0539">Nucleus</keyword>
<comment type="similarity">
    <text evidence="2">Belongs to the timeless family.</text>
</comment>
<dbReference type="GO" id="GO:0006281">
    <property type="term" value="P:DNA repair"/>
    <property type="evidence" value="ECO:0007669"/>
    <property type="project" value="TreeGrafter"/>
</dbReference>
<evidence type="ECO:0000256" key="3">
    <source>
        <dbReference type="ARBA" id="ARBA00023242"/>
    </source>
</evidence>
<feature type="domain" description="Timeless C-terminal" evidence="7">
    <location>
        <begin position="927"/>
        <end position="1013"/>
    </location>
</feature>
<name>A0A7N8WRE6_9TELE</name>
<proteinExistence type="inferred from homology"/>
<evidence type="ECO:0000259" key="7">
    <source>
        <dbReference type="Pfam" id="PF05029"/>
    </source>
</evidence>
<dbReference type="PANTHER" id="PTHR22940">
    <property type="entry name" value="TIMEOUT/TIMELESS-2"/>
    <property type="match status" value="1"/>
</dbReference>
<evidence type="ECO:0000256" key="1">
    <source>
        <dbReference type="ARBA" id="ARBA00004123"/>
    </source>
</evidence>
<evidence type="ECO:0000256" key="4">
    <source>
        <dbReference type="ARBA" id="ARBA00023306"/>
    </source>
</evidence>
<protein>
    <submittedName>
        <fullName evidence="8">Timeless circadian clock</fullName>
    </submittedName>
</protein>
<organism evidence="8 9">
    <name type="scientific">Mastacembelus armatus</name>
    <name type="common">zig-zag eel</name>
    <dbReference type="NCBI Taxonomy" id="205130"/>
    <lineage>
        <taxon>Eukaryota</taxon>
        <taxon>Metazoa</taxon>
        <taxon>Chordata</taxon>
        <taxon>Craniata</taxon>
        <taxon>Vertebrata</taxon>
        <taxon>Euteleostomi</taxon>
        <taxon>Actinopterygii</taxon>
        <taxon>Neopterygii</taxon>
        <taxon>Teleostei</taxon>
        <taxon>Neoteleostei</taxon>
        <taxon>Acanthomorphata</taxon>
        <taxon>Anabantaria</taxon>
        <taxon>Synbranchiformes</taxon>
        <taxon>Mastacembelidae</taxon>
        <taxon>Mastacembelus</taxon>
    </lineage>
</organism>
<feature type="region of interest" description="Disordered" evidence="5">
    <location>
        <begin position="1014"/>
        <end position="1122"/>
    </location>
</feature>
<feature type="compositionally biased region" description="Acidic residues" evidence="5">
    <location>
        <begin position="1041"/>
        <end position="1054"/>
    </location>
</feature>
<evidence type="ECO:0000259" key="6">
    <source>
        <dbReference type="Pfam" id="PF04821"/>
    </source>
</evidence>
<accession>A0A7N8WRE6</accession>
<dbReference type="InterPro" id="IPR006906">
    <property type="entry name" value="Timeless_N"/>
</dbReference>
<evidence type="ECO:0000313" key="8">
    <source>
        <dbReference type="Ensembl" id="ENSMAMP00000041206.1"/>
    </source>
</evidence>
<feature type="compositionally biased region" description="Acidic residues" evidence="5">
    <location>
        <begin position="884"/>
        <end position="902"/>
    </location>
</feature>
<feature type="compositionally biased region" description="Basic and acidic residues" evidence="5">
    <location>
        <begin position="1022"/>
        <end position="1033"/>
    </location>
</feature>